<evidence type="ECO:0000313" key="1">
    <source>
        <dbReference type="Proteomes" id="UP000887576"/>
    </source>
</evidence>
<dbReference type="WBParaSite" id="JU765_v2.g8267.t1">
    <property type="protein sequence ID" value="JU765_v2.g8267.t1"/>
    <property type="gene ID" value="JU765_v2.g8267"/>
</dbReference>
<name>A0AC34RM27_9BILA</name>
<accession>A0AC34RM27</accession>
<evidence type="ECO:0000313" key="2">
    <source>
        <dbReference type="WBParaSite" id="JU765_v2.g8267.t1"/>
    </source>
</evidence>
<organism evidence="1 2">
    <name type="scientific">Panagrolaimus sp. JU765</name>
    <dbReference type="NCBI Taxonomy" id="591449"/>
    <lineage>
        <taxon>Eukaryota</taxon>
        <taxon>Metazoa</taxon>
        <taxon>Ecdysozoa</taxon>
        <taxon>Nematoda</taxon>
        <taxon>Chromadorea</taxon>
        <taxon>Rhabditida</taxon>
        <taxon>Tylenchina</taxon>
        <taxon>Panagrolaimomorpha</taxon>
        <taxon>Panagrolaimoidea</taxon>
        <taxon>Panagrolaimidae</taxon>
        <taxon>Panagrolaimus</taxon>
    </lineage>
</organism>
<protein>
    <submittedName>
        <fullName evidence="2">PDZ domain-containing protein</fullName>
    </submittedName>
</protein>
<reference evidence="2" key="1">
    <citation type="submission" date="2022-11" db="UniProtKB">
        <authorList>
            <consortium name="WormBaseParasite"/>
        </authorList>
    </citation>
    <scope>IDENTIFICATION</scope>
</reference>
<sequence>MTSPSQKPDQSEQLNSDPTKRIVEVELEKNESGFGFNITGGTDEPYIPGHNGIFIARIRPDGVAARDGRLREGDRIISVNDHVLSGKTHNEAVEIFKQATGKVRLLIEQDAETIVLSKPANILPTPLGGSPTNDPVLKSILKSSKKSSPNNSTVEILKENNNAMTATMNLPNGETNLKTSVEFKENIQNGDVNVSMTLQPKKQNLKSTPVQAPVEIP</sequence>
<proteinExistence type="predicted"/>
<dbReference type="Proteomes" id="UP000887576">
    <property type="component" value="Unplaced"/>
</dbReference>